<protein>
    <submittedName>
        <fullName evidence="2">Uncharacterized protein</fullName>
    </submittedName>
</protein>
<sequence length="104" mass="11506">MFNYCNNRISDGRDAVDSDLTIRKTTVHALASAILAFGLTELTLPHLLVIQGLVLSVFAILFWLTLPMIRSVRAACCEAQPLTSHFLQMLCYRLLPVQSATVKG</sequence>
<proteinExistence type="predicted"/>
<evidence type="ECO:0000313" key="2">
    <source>
        <dbReference type="EMBL" id="KMQ76544.1"/>
    </source>
</evidence>
<dbReference type="PATRIC" id="fig|1658765.3.peg.2779"/>
<organism evidence="2 3">
    <name type="scientific">Marinobacter subterrani</name>
    <dbReference type="NCBI Taxonomy" id="1658765"/>
    <lineage>
        <taxon>Bacteria</taxon>
        <taxon>Pseudomonadati</taxon>
        <taxon>Pseudomonadota</taxon>
        <taxon>Gammaproteobacteria</taxon>
        <taxon>Pseudomonadales</taxon>
        <taxon>Marinobacteraceae</taxon>
        <taxon>Marinobacter</taxon>
    </lineage>
</organism>
<comment type="caution">
    <text evidence="2">The sequence shown here is derived from an EMBL/GenBank/DDBJ whole genome shotgun (WGS) entry which is preliminary data.</text>
</comment>
<reference evidence="2 3" key="1">
    <citation type="submission" date="2015-06" db="EMBL/GenBank/DDBJ databases">
        <title>Marinobacter subterrani, a genetically tractable neutrophilic iron-oxidizing strain isolated from the Soudan Iron Mine.</title>
        <authorList>
            <person name="Bonis B.M."/>
            <person name="Gralnick J.A."/>
        </authorList>
    </citation>
    <scope>NUCLEOTIDE SEQUENCE [LARGE SCALE GENOMIC DNA]</scope>
    <source>
        <strain evidence="2 3">JG233</strain>
    </source>
</reference>
<keyword evidence="1" id="KW-0472">Membrane</keyword>
<gene>
    <name evidence="2" type="ORF">Msub_12758</name>
</gene>
<name>A0A0J7JF59_9GAMM</name>
<accession>A0A0J7JF59</accession>
<feature type="transmembrane region" description="Helical" evidence="1">
    <location>
        <begin position="44"/>
        <end position="64"/>
    </location>
</feature>
<dbReference type="AlphaFoldDB" id="A0A0J7JF59"/>
<evidence type="ECO:0000313" key="3">
    <source>
        <dbReference type="Proteomes" id="UP000036102"/>
    </source>
</evidence>
<evidence type="ECO:0000256" key="1">
    <source>
        <dbReference type="SAM" id="Phobius"/>
    </source>
</evidence>
<dbReference type="Proteomes" id="UP000036102">
    <property type="component" value="Unassembled WGS sequence"/>
</dbReference>
<keyword evidence="1" id="KW-1133">Transmembrane helix</keyword>
<keyword evidence="3" id="KW-1185">Reference proteome</keyword>
<dbReference type="EMBL" id="LFBU01000001">
    <property type="protein sequence ID" value="KMQ76544.1"/>
    <property type="molecule type" value="Genomic_DNA"/>
</dbReference>
<keyword evidence="1" id="KW-0812">Transmembrane</keyword>
<dbReference type="STRING" id="1658765.Msub_12758"/>